<name>A0AA46BLP0_9MICO</name>
<evidence type="ECO:0000313" key="2">
    <source>
        <dbReference type="Proteomes" id="UP000254118"/>
    </source>
</evidence>
<reference evidence="1 2" key="1">
    <citation type="submission" date="2018-06" db="EMBL/GenBank/DDBJ databases">
        <authorList>
            <consortium name="Pathogen Informatics"/>
            <person name="Doyle S."/>
        </authorList>
    </citation>
    <scope>NUCLEOTIDE SEQUENCE [LARGE SCALE GENOMIC DNA]</scope>
    <source>
        <strain evidence="1 2">NCTC7915</strain>
    </source>
</reference>
<gene>
    <name evidence="1" type="ORF">NCTC7915_00286</name>
</gene>
<comment type="caution">
    <text evidence="1">The sequence shown here is derived from an EMBL/GenBank/DDBJ whole genome shotgun (WGS) entry which is preliminary data.</text>
</comment>
<accession>A0AA46BLP0</accession>
<proteinExistence type="predicted"/>
<organism evidence="1 2">
    <name type="scientific">Dermatophilus congolensis</name>
    <dbReference type="NCBI Taxonomy" id="1863"/>
    <lineage>
        <taxon>Bacteria</taxon>
        <taxon>Bacillati</taxon>
        <taxon>Actinomycetota</taxon>
        <taxon>Actinomycetes</taxon>
        <taxon>Micrococcales</taxon>
        <taxon>Dermatophilaceae</taxon>
        <taxon>Dermatophilus</taxon>
    </lineage>
</organism>
<evidence type="ECO:0000313" key="1">
    <source>
        <dbReference type="EMBL" id="STD04685.1"/>
    </source>
</evidence>
<dbReference type="AlphaFoldDB" id="A0AA46BLP0"/>
<sequence>MENMAARPSSRKIRSLAEDLRARSDDALITLLQQRPDLARPTIPDLRTLAARATSTPSAARALDNLAPANSTSCKP</sequence>
<dbReference type="Proteomes" id="UP000254118">
    <property type="component" value="Unassembled WGS sequence"/>
</dbReference>
<protein>
    <submittedName>
        <fullName evidence="1">Uncharacterized protein</fullName>
    </submittedName>
</protein>
<dbReference type="EMBL" id="UFYA01000001">
    <property type="protein sequence ID" value="STD04685.1"/>
    <property type="molecule type" value="Genomic_DNA"/>
</dbReference>